<evidence type="ECO:0000256" key="1">
    <source>
        <dbReference type="SAM" id="Coils"/>
    </source>
</evidence>
<feature type="coiled-coil region" evidence="1">
    <location>
        <begin position="361"/>
        <end position="395"/>
    </location>
</feature>
<dbReference type="EMBL" id="MLAK01000818">
    <property type="protein sequence ID" value="OHT03670.1"/>
    <property type="molecule type" value="Genomic_DNA"/>
</dbReference>
<dbReference type="PANTHER" id="PTHR23244">
    <property type="entry name" value="KELCH REPEAT DOMAIN"/>
    <property type="match status" value="1"/>
</dbReference>
<proteinExistence type="predicted"/>
<accession>A0A1J4K1P9</accession>
<protein>
    <recommendedName>
        <fullName evidence="4">Kelch motif family protein</fullName>
    </recommendedName>
</protein>
<sequence>MKQSANNYSKLFPAIGKLEHIKFEKPDCEYTGENYPKVTKYKDTYYLLYEDKLYSYTSSSPFWTVIKNLVISADQGSSLTSTPEGLVLYGGQSENTFYKDMWIYSNAWRPIAGNQIPRAFHAACWIEEKNSLMVHGGICNTGFLSDCVLIDLVTGAVTEINLKTRIPLAYHTATYFGDNIVFLAGGLDPEKRLNSKLYKVNIETGEVEPLIDSFNSRRYCHHAFNFYGFLCIVGGIRYGTKVSNCAIYDTMHKTWLSIALNKLLPKGLFIIYEKSKIKIFDENLKNARDCYFNQNHEPFVDVNDPNLLKFFAELLENNIAVDKQKTKEKQYKTILTNLEKAREKLTGKFLRIQPTSVAPQISQLISEKDQLEQAIVRLEIEVSHQAKRIEKQKANNQKPGYVSSGKNPMEVLSQIEAAKSEFREAVKPKIAKINENMARLTAINGFDPSVSGILSFDKSESDFIIKATNMEQLDQEIKEADEQIEMLNKRLSDARLKKHSLDESYAEGIMYFQATCDELLKAKTYTVEKKKDFINKVSQLFHSKYKVNGKDSSNNSKCQVLQALYSQESKLSQMKKLLEEKVPVMLNDMSNHINSIIKAPGVSTSEIDQVQDIINELIKLNGDAAKVIQDPSEIVKNSEQPKTRARSFTNFMETKFNVADDRWGKFYNEIEETITKVMSDEKKIIS</sequence>
<dbReference type="Gene3D" id="2.120.10.80">
    <property type="entry name" value="Kelch-type beta propeller"/>
    <property type="match status" value="1"/>
</dbReference>
<dbReference type="VEuPathDB" id="TrichDB:TRFO_28860"/>
<keyword evidence="3" id="KW-1185">Reference proteome</keyword>
<reference evidence="2" key="1">
    <citation type="submission" date="2016-10" db="EMBL/GenBank/DDBJ databases">
        <authorList>
            <person name="Benchimol M."/>
            <person name="Almeida L.G."/>
            <person name="Vasconcelos A.T."/>
            <person name="Perreira-Neves A."/>
            <person name="Rosa I.A."/>
            <person name="Tasca T."/>
            <person name="Bogo M.R."/>
            <person name="de Souza W."/>
        </authorList>
    </citation>
    <scope>NUCLEOTIDE SEQUENCE [LARGE SCALE GENOMIC DNA]</scope>
    <source>
        <strain evidence="2">K</strain>
    </source>
</reference>
<dbReference type="InterPro" id="IPR015915">
    <property type="entry name" value="Kelch-typ_b-propeller"/>
</dbReference>
<dbReference type="SUPFAM" id="SSF117281">
    <property type="entry name" value="Kelch motif"/>
    <property type="match status" value="1"/>
</dbReference>
<dbReference type="Pfam" id="PF24681">
    <property type="entry name" value="Kelch_KLHDC2_KLHL20_DRC7"/>
    <property type="match status" value="1"/>
</dbReference>
<keyword evidence="1" id="KW-0175">Coiled coil</keyword>
<dbReference type="AlphaFoldDB" id="A0A1J4K1P9"/>
<gene>
    <name evidence="2" type="ORF">TRFO_28860</name>
</gene>
<dbReference type="PANTHER" id="PTHR23244:SF471">
    <property type="entry name" value="GUANINE NUCLEOTIDE-BINDING PROTEIN SUBUNIT BETA 1-RELATED"/>
    <property type="match status" value="1"/>
</dbReference>
<dbReference type="GeneID" id="94841130"/>
<dbReference type="OrthoDB" id="10251809at2759"/>
<evidence type="ECO:0000313" key="3">
    <source>
        <dbReference type="Proteomes" id="UP000179807"/>
    </source>
</evidence>
<evidence type="ECO:0008006" key="4">
    <source>
        <dbReference type="Google" id="ProtNLM"/>
    </source>
</evidence>
<dbReference type="RefSeq" id="XP_068356806.1">
    <property type="nucleotide sequence ID" value="XM_068506426.1"/>
</dbReference>
<evidence type="ECO:0000313" key="2">
    <source>
        <dbReference type="EMBL" id="OHT03670.1"/>
    </source>
</evidence>
<organism evidence="2 3">
    <name type="scientific">Tritrichomonas foetus</name>
    <dbReference type="NCBI Taxonomy" id="1144522"/>
    <lineage>
        <taxon>Eukaryota</taxon>
        <taxon>Metamonada</taxon>
        <taxon>Parabasalia</taxon>
        <taxon>Tritrichomonadida</taxon>
        <taxon>Tritrichomonadidae</taxon>
        <taxon>Tritrichomonas</taxon>
    </lineage>
</organism>
<dbReference type="Proteomes" id="UP000179807">
    <property type="component" value="Unassembled WGS sequence"/>
</dbReference>
<name>A0A1J4K1P9_9EUKA</name>
<feature type="coiled-coil region" evidence="1">
    <location>
        <begin position="470"/>
        <end position="497"/>
    </location>
</feature>
<comment type="caution">
    <text evidence="2">The sequence shown here is derived from an EMBL/GenBank/DDBJ whole genome shotgun (WGS) entry which is preliminary data.</text>
</comment>